<keyword evidence="5" id="KW-1185">Reference proteome</keyword>
<dbReference type="PANTHER" id="PTHR21549">
    <property type="entry name" value="MUTATED IN BLADDER CANCER 1"/>
    <property type="match status" value="1"/>
</dbReference>
<evidence type="ECO:0000256" key="3">
    <source>
        <dbReference type="SAM" id="MobiDB-lite"/>
    </source>
</evidence>
<reference evidence="4" key="1">
    <citation type="submission" date="2020-05" db="EMBL/GenBank/DDBJ databases">
        <title>Phylogenomic resolution of chytrid fungi.</title>
        <authorList>
            <person name="Stajich J.E."/>
            <person name="Amses K."/>
            <person name="Simmons R."/>
            <person name="Seto K."/>
            <person name="Myers J."/>
            <person name="Bonds A."/>
            <person name="Quandt C.A."/>
            <person name="Barry K."/>
            <person name="Liu P."/>
            <person name="Grigoriev I."/>
            <person name="Longcore J.E."/>
            <person name="James T.Y."/>
        </authorList>
    </citation>
    <scope>NUCLEOTIDE SEQUENCE</scope>
    <source>
        <strain evidence="4">JEL0379</strain>
    </source>
</reference>
<evidence type="ECO:0000256" key="2">
    <source>
        <dbReference type="SAM" id="Coils"/>
    </source>
</evidence>
<sequence length="490" mass="55386">MRTHLRVFAAQCDPGDYEGVETLEQVDAAVVDLDGAEEERDEFAREIAEPVAMALQQLRRVRKERPQTTSRQECMQLLNHTRAHLDAIRQELATEYAAAAAESHVANAGLHWHHVSDNAEARDPWVVDDDGNVMRYTETPCADPDVRAARFDEYHSIIAALESHDAASTLDLPTLRNDLQTHAVLIHPRIPLPDLDEHTRFHLRKLVDEYEGMTDVANRGALCAHRIGIEIPTLRSADIAIYTRTLTARAHRKHQHAARRRTLTALLTTHLAETPTIFAAANCAMWRAGLAREEFEREDAAAEVRHATLAAWRKCQAAKREQEQEAIRRAEAERAEEELVVAERAEAARQAHAREIAEYHAERQSMLLEQMTKAAELREAYANHALERSKHNIVRIQHRDSLAVQKHIAAADDQTRLERERAAQAARLENLAKQVRPEVEADEDRAHGETESWRSAKLATAAQTEGEGHYSGRMGRVHGWTSAEVMRDSR</sequence>
<evidence type="ECO:0000313" key="5">
    <source>
        <dbReference type="Proteomes" id="UP001212152"/>
    </source>
</evidence>
<dbReference type="PANTHER" id="PTHR21549:SF1">
    <property type="entry name" value="COILED-COIL DOMAIN-CONTAINING PROTEIN 148"/>
    <property type="match status" value="1"/>
</dbReference>
<evidence type="ECO:0000256" key="1">
    <source>
        <dbReference type="ARBA" id="ARBA00023054"/>
    </source>
</evidence>
<feature type="coiled-coil region" evidence="2">
    <location>
        <begin position="313"/>
        <end position="362"/>
    </location>
</feature>
<dbReference type="InterPro" id="IPR039902">
    <property type="entry name" value="CCDC148/CCDC112"/>
</dbReference>
<dbReference type="EMBL" id="JADGJQ010000007">
    <property type="protein sequence ID" value="KAJ3182981.1"/>
    <property type="molecule type" value="Genomic_DNA"/>
</dbReference>
<protein>
    <submittedName>
        <fullName evidence="4">Uncharacterized protein</fullName>
    </submittedName>
</protein>
<proteinExistence type="predicted"/>
<accession>A0AAD5TPF3</accession>
<comment type="caution">
    <text evidence="4">The sequence shown here is derived from an EMBL/GenBank/DDBJ whole genome shotgun (WGS) entry which is preliminary data.</text>
</comment>
<dbReference type="AlphaFoldDB" id="A0AAD5TPF3"/>
<keyword evidence="1 2" id="KW-0175">Coiled coil</keyword>
<feature type="region of interest" description="Disordered" evidence="3">
    <location>
        <begin position="433"/>
        <end position="490"/>
    </location>
</feature>
<evidence type="ECO:0000313" key="4">
    <source>
        <dbReference type="EMBL" id="KAJ3182981.1"/>
    </source>
</evidence>
<dbReference type="Proteomes" id="UP001212152">
    <property type="component" value="Unassembled WGS sequence"/>
</dbReference>
<organism evidence="4 5">
    <name type="scientific">Geranomyces variabilis</name>
    <dbReference type="NCBI Taxonomy" id="109894"/>
    <lineage>
        <taxon>Eukaryota</taxon>
        <taxon>Fungi</taxon>
        <taxon>Fungi incertae sedis</taxon>
        <taxon>Chytridiomycota</taxon>
        <taxon>Chytridiomycota incertae sedis</taxon>
        <taxon>Chytridiomycetes</taxon>
        <taxon>Spizellomycetales</taxon>
        <taxon>Powellomycetaceae</taxon>
        <taxon>Geranomyces</taxon>
    </lineage>
</organism>
<gene>
    <name evidence="4" type="ORF">HDU87_007403</name>
</gene>
<feature type="compositionally biased region" description="Basic and acidic residues" evidence="3">
    <location>
        <begin position="435"/>
        <end position="454"/>
    </location>
</feature>
<name>A0AAD5TPF3_9FUNG</name>